<comment type="caution">
    <text evidence="1">The sequence shown here is derived from an EMBL/GenBank/DDBJ whole genome shotgun (WGS) entry which is preliminary data.</text>
</comment>
<accession>A0A4Y2LJF3</accession>
<reference evidence="1 2" key="1">
    <citation type="journal article" date="2019" name="Sci. Rep.">
        <title>Orb-weaving spider Araneus ventricosus genome elucidates the spidroin gene catalogue.</title>
        <authorList>
            <person name="Kono N."/>
            <person name="Nakamura H."/>
            <person name="Ohtoshi R."/>
            <person name="Moran D.A.P."/>
            <person name="Shinohara A."/>
            <person name="Yoshida Y."/>
            <person name="Fujiwara M."/>
            <person name="Mori M."/>
            <person name="Tomita M."/>
            <person name="Arakawa K."/>
        </authorList>
    </citation>
    <scope>NUCLEOTIDE SEQUENCE [LARGE SCALE GENOMIC DNA]</scope>
</reference>
<dbReference type="EMBL" id="BGPR01005965">
    <property type="protein sequence ID" value="GBN14915.1"/>
    <property type="molecule type" value="Genomic_DNA"/>
</dbReference>
<gene>
    <name evidence="1" type="ORF">AVEN_79928_1</name>
</gene>
<evidence type="ECO:0000313" key="2">
    <source>
        <dbReference type="Proteomes" id="UP000499080"/>
    </source>
</evidence>
<organism evidence="1 2">
    <name type="scientific">Araneus ventricosus</name>
    <name type="common">Orbweaver spider</name>
    <name type="synonym">Epeira ventricosa</name>
    <dbReference type="NCBI Taxonomy" id="182803"/>
    <lineage>
        <taxon>Eukaryota</taxon>
        <taxon>Metazoa</taxon>
        <taxon>Ecdysozoa</taxon>
        <taxon>Arthropoda</taxon>
        <taxon>Chelicerata</taxon>
        <taxon>Arachnida</taxon>
        <taxon>Araneae</taxon>
        <taxon>Araneomorphae</taxon>
        <taxon>Entelegynae</taxon>
        <taxon>Araneoidea</taxon>
        <taxon>Araneidae</taxon>
        <taxon>Araneus</taxon>
    </lineage>
</organism>
<evidence type="ECO:0000313" key="1">
    <source>
        <dbReference type="EMBL" id="GBN14915.1"/>
    </source>
</evidence>
<dbReference type="Proteomes" id="UP000499080">
    <property type="component" value="Unassembled WGS sequence"/>
</dbReference>
<name>A0A4Y2LJF3_ARAVE</name>
<protein>
    <submittedName>
        <fullName evidence="1">Uncharacterized protein</fullName>
    </submittedName>
</protein>
<sequence>MFFSFISGRRQSTFADRNVFGRRCRGGLAARSRLLGRRDPVLKPDSNKDRREWGLLHVKSNIGCQTFSCWSGEETWKGRCQLSRRHLTAVQNDDVPPKIALALLQNGALR</sequence>
<proteinExistence type="predicted"/>
<dbReference type="AlphaFoldDB" id="A0A4Y2LJF3"/>
<keyword evidence="2" id="KW-1185">Reference proteome</keyword>